<feature type="signal peptide" evidence="2">
    <location>
        <begin position="1"/>
        <end position="18"/>
    </location>
</feature>
<evidence type="ECO:0000313" key="3">
    <source>
        <dbReference type="EMBL" id="RUQ90762.1"/>
    </source>
</evidence>
<dbReference type="Pfam" id="PF00657">
    <property type="entry name" value="Lipase_GDSL"/>
    <property type="match status" value="1"/>
</dbReference>
<keyword evidence="2" id="KW-0732">Signal</keyword>
<keyword evidence="4" id="KW-1185">Reference proteome</keyword>
<dbReference type="OrthoDB" id="5292073at2"/>
<dbReference type="SUPFAM" id="SSF52266">
    <property type="entry name" value="SGNH hydrolase"/>
    <property type="match status" value="1"/>
</dbReference>
<accession>A0A3S0V6F4</accession>
<comment type="caution">
    <text evidence="3">The sequence shown here is derived from an EMBL/GenBank/DDBJ whole genome shotgun (WGS) entry which is preliminary data.</text>
</comment>
<sequence>MKIIFSFFLLFASLVTFAAPINKIVSFGDSLSDNGNLYEYMKHQLPVSPPYFQGRFTNGPVWIELLTQAYYPNNPSEHLLDFAFGGAGVSEEDADDTLFTLKREVDSYLLAHHDKADENSLYVVWIGANNYLSIPDDAQKSLQEVTLGIRHDLERLLNKGAQNLLVVNLPDLGRTPMARELEAEQFLTDIARKHNEILGQMVVDLQAGYPDRRVLHLDVYEILGEVLQSPEEYGFSNITHTCYESLLELGSANPVLSMVAKINAGQGHDACKGYLFFDPVHPTGPAHKILAEKSKAFFDELGLEFQ</sequence>
<evidence type="ECO:0000313" key="4">
    <source>
        <dbReference type="Proteomes" id="UP000288012"/>
    </source>
</evidence>
<keyword evidence="1" id="KW-0378">Hydrolase</keyword>
<dbReference type="AlphaFoldDB" id="A0A3S0V6F4"/>
<evidence type="ECO:0000256" key="2">
    <source>
        <dbReference type="SAM" id="SignalP"/>
    </source>
</evidence>
<dbReference type="CDD" id="cd01846">
    <property type="entry name" value="fatty_acyltransferase_like"/>
    <property type="match status" value="1"/>
</dbReference>
<dbReference type="PANTHER" id="PTHR45648">
    <property type="entry name" value="GDSL LIPASE/ACYLHYDROLASE FAMILY PROTEIN (AFU_ORTHOLOGUE AFUA_4G14700)"/>
    <property type="match status" value="1"/>
</dbReference>
<dbReference type="Proteomes" id="UP000288012">
    <property type="component" value="Unassembled WGS sequence"/>
</dbReference>
<dbReference type="InterPro" id="IPR001087">
    <property type="entry name" value="GDSL"/>
</dbReference>
<dbReference type="InterPro" id="IPR051058">
    <property type="entry name" value="GDSL_Est/Lipase"/>
</dbReference>
<dbReference type="NCBIfam" id="NF045906">
    <property type="entry name" value="LysophlipPlaALeg"/>
    <property type="match status" value="1"/>
</dbReference>
<gene>
    <name evidence="3" type="ORF">EKM59_01455</name>
</gene>
<feature type="chain" id="PRO_5018582016" evidence="2">
    <location>
        <begin position="19"/>
        <end position="306"/>
    </location>
</feature>
<name>A0A3S0V6F4_9GAMM</name>
<dbReference type="PANTHER" id="PTHR45648:SF22">
    <property type="entry name" value="GDSL LIPASE_ACYLHYDROLASE FAMILY PROTEIN (AFU_ORTHOLOGUE AFUA_4G14700)"/>
    <property type="match status" value="1"/>
</dbReference>
<dbReference type="EMBL" id="RZGR01000003">
    <property type="protein sequence ID" value="RUQ90762.1"/>
    <property type="molecule type" value="Genomic_DNA"/>
</dbReference>
<evidence type="ECO:0000256" key="1">
    <source>
        <dbReference type="ARBA" id="ARBA00022801"/>
    </source>
</evidence>
<dbReference type="GO" id="GO:0016788">
    <property type="term" value="F:hydrolase activity, acting on ester bonds"/>
    <property type="evidence" value="ECO:0007669"/>
    <property type="project" value="InterPro"/>
</dbReference>
<organism evidence="3 4">
    <name type="scientific">Legionella septentrionalis</name>
    <dbReference type="NCBI Taxonomy" id="2498109"/>
    <lineage>
        <taxon>Bacteria</taxon>
        <taxon>Pseudomonadati</taxon>
        <taxon>Pseudomonadota</taxon>
        <taxon>Gammaproteobacteria</taxon>
        <taxon>Legionellales</taxon>
        <taxon>Legionellaceae</taxon>
        <taxon>Legionella</taxon>
    </lineage>
</organism>
<dbReference type="InterPro" id="IPR036514">
    <property type="entry name" value="SGNH_hydro_sf"/>
</dbReference>
<dbReference type="RefSeq" id="WP_126954088.1">
    <property type="nucleotide sequence ID" value="NZ_RZGR01000003.1"/>
</dbReference>
<dbReference type="Gene3D" id="3.40.50.1110">
    <property type="entry name" value="SGNH hydrolase"/>
    <property type="match status" value="1"/>
</dbReference>
<proteinExistence type="predicted"/>
<protein>
    <submittedName>
        <fullName evidence="3">Lysophospholipase</fullName>
    </submittedName>
</protein>
<reference evidence="3 4" key="1">
    <citation type="submission" date="2018-12" db="EMBL/GenBank/DDBJ databases">
        <title>Legionella sp,whole genome shotgun sequence.</title>
        <authorList>
            <person name="Wu H."/>
        </authorList>
    </citation>
    <scope>NUCLEOTIDE SEQUENCE [LARGE SCALE GENOMIC DNA]</scope>
    <source>
        <strain evidence="4">km714</strain>
    </source>
</reference>